<protein>
    <submittedName>
        <fullName evidence="2">PHP domain-containing protein</fullName>
    </submittedName>
</protein>
<dbReference type="GO" id="GO:0004534">
    <property type="term" value="F:5'-3' RNA exonuclease activity"/>
    <property type="evidence" value="ECO:0007669"/>
    <property type="project" value="TreeGrafter"/>
</dbReference>
<dbReference type="GO" id="GO:0035312">
    <property type="term" value="F:5'-3' DNA exonuclease activity"/>
    <property type="evidence" value="ECO:0007669"/>
    <property type="project" value="TreeGrafter"/>
</dbReference>
<accession>A0A9X4XEE8</accession>
<dbReference type="InterPro" id="IPR003141">
    <property type="entry name" value="Pol/His_phosphatase_N"/>
</dbReference>
<evidence type="ECO:0000313" key="2">
    <source>
        <dbReference type="EMBL" id="MTK21453.1"/>
    </source>
</evidence>
<dbReference type="Gene3D" id="3.20.20.140">
    <property type="entry name" value="Metal-dependent hydrolases"/>
    <property type="match status" value="1"/>
</dbReference>
<gene>
    <name evidence="2" type="ORF">GMA92_08465</name>
</gene>
<proteinExistence type="predicted"/>
<dbReference type="AlphaFoldDB" id="A0A9X4XEE8"/>
<evidence type="ECO:0000259" key="1">
    <source>
        <dbReference type="SMART" id="SM00481"/>
    </source>
</evidence>
<comment type="caution">
    <text evidence="2">The sequence shown here is derived from an EMBL/GenBank/DDBJ whole genome shotgun (WGS) entry which is preliminary data.</text>
</comment>
<organism evidence="2 3">
    <name type="scientific">Turicibacter sanguinis</name>
    <dbReference type="NCBI Taxonomy" id="154288"/>
    <lineage>
        <taxon>Bacteria</taxon>
        <taxon>Bacillati</taxon>
        <taxon>Bacillota</taxon>
        <taxon>Erysipelotrichia</taxon>
        <taxon>Erysipelotrichales</taxon>
        <taxon>Turicibacteraceae</taxon>
        <taxon>Turicibacter</taxon>
    </lineage>
</organism>
<dbReference type="CDD" id="cd07438">
    <property type="entry name" value="PHP_HisPPase_AMP"/>
    <property type="match status" value="1"/>
</dbReference>
<dbReference type="InterPro" id="IPR004013">
    <property type="entry name" value="PHP_dom"/>
</dbReference>
<dbReference type="Pfam" id="PF02811">
    <property type="entry name" value="PHP"/>
    <property type="match status" value="1"/>
</dbReference>
<dbReference type="InterPro" id="IPR016195">
    <property type="entry name" value="Pol/histidinol_Pase-like"/>
</dbReference>
<name>A0A9X4XEE8_9FIRM</name>
<dbReference type="SMART" id="SM00481">
    <property type="entry name" value="POLIIIAc"/>
    <property type="match status" value="1"/>
</dbReference>
<dbReference type="InterPro" id="IPR052018">
    <property type="entry name" value="PHP_domain"/>
</dbReference>
<dbReference type="RefSeq" id="WP_006783610.1">
    <property type="nucleotide sequence ID" value="NZ_CABJBH010000003.1"/>
</dbReference>
<dbReference type="PANTHER" id="PTHR42924">
    <property type="entry name" value="EXONUCLEASE"/>
    <property type="match status" value="1"/>
</dbReference>
<dbReference type="PANTHER" id="PTHR42924:SF3">
    <property type="entry name" value="POLYMERASE_HISTIDINOL PHOSPHATASE N-TERMINAL DOMAIN-CONTAINING PROTEIN"/>
    <property type="match status" value="1"/>
</dbReference>
<dbReference type="EMBL" id="WMQE01000017">
    <property type="protein sequence ID" value="MTK21453.1"/>
    <property type="molecule type" value="Genomic_DNA"/>
</dbReference>
<evidence type="ECO:0000313" key="3">
    <source>
        <dbReference type="Proteomes" id="UP000487649"/>
    </source>
</evidence>
<reference evidence="2 3" key="1">
    <citation type="journal article" date="2019" name="Nat. Med.">
        <title>A library of human gut bacterial isolates paired with longitudinal multiomics data enables mechanistic microbiome research.</title>
        <authorList>
            <person name="Poyet M."/>
            <person name="Groussin M."/>
            <person name="Gibbons S.M."/>
            <person name="Avila-Pacheco J."/>
            <person name="Jiang X."/>
            <person name="Kearney S.M."/>
            <person name="Perrotta A.R."/>
            <person name="Berdy B."/>
            <person name="Zhao S."/>
            <person name="Lieberman T.D."/>
            <person name="Swanson P.K."/>
            <person name="Smith M."/>
            <person name="Roesemann S."/>
            <person name="Alexander J.E."/>
            <person name="Rich S.A."/>
            <person name="Livny J."/>
            <person name="Vlamakis H."/>
            <person name="Clish C."/>
            <person name="Bullock K."/>
            <person name="Deik A."/>
            <person name="Scott J."/>
            <person name="Pierce K.A."/>
            <person name="Xavier R.J."/>
            <person name="Alm E.J."/>
        </authorList>
    </citation>
    <scope>NUCLEOTIDE SEQUENCE [LARGE SCALE GENOMIC DNA]</scope>
    <source>
        <strain evidence="2 3">BIOML-A198</strain>
    </source>
</reference>
<dbReference type="Gene3D" id="1.10.150.650">
    <property type="match status" value="1"/>
</dbReference>
<dbReference type="SUPFAM" id="SSF89550">
    <property type="entry name" value="PHP domain-like"/>
    <property type="match status" value="1"/>
</dbReference>
<sequence>MRADLHVHTNISDSSLSTEATLLLAKERGLTHVAITNHDTVMGLKEAIALGKMIGIEVIPGIEISAYDFNRHVKAHILGYNFDLEAPHIKALVDETNRLRDENTKWQVQQLIEAGYDLTMEEVAKKAKASTAFYKQHIFDVLIEKGYTRDELKPLFKKGGLCDRVITYVDGRDAVKAIKADGGIAVIAHPGQSKSYDMIPDLVEVGLDGIEKYHPDHQALDYQRIDELVNRYQLIITTGSDFHSTYGPNRPFGTLVMEELPFKLNEK</sequence>
<feature type="domain" description="Polymerase/histidinol phosphatase N-terminal" evidence="1">
    <location>
        <begin position="3"/>
        <end position="68"/>
    </location>
</feature>
<dbReference type="Proteomes" id="UP000487649">
    <property type="component" value="Unassembled WGS sequence"/>
</dbReference>